<sequence length="78" mass="9282">MKTDVGSSFKPDDQRVLRRSFFYAFFKLKQLIYIYFIYKTLVLRHAALEITVIQQSSFSDCCSRQHFLDRLRALMHAA</sequence>
<proteinExistence type="predicted"/>
<evidence type="ECO:0000313" key="3">
    <source>
        <dbReference type="Proteomes" id="UP000186931"/>
    </source>
</evidence>
<name>A0A1E8DZK0_9GAMM</name>
<dbReference type="AlphaFoldDB" id="A0A1E8DZK0"/>
<evidence type="ECO:0000256" key="1">
    <source>
        <dbReference type="SAM" id="Phobius"/>
    </source>
</evidence>
<gene>
    <name evidence="2" type="ORF">BJN41_12070</name>
</gene>
<keyword evidence="1" id="KW-1133">Transmembrane helix</keyword>
<feature type="transmembrane region" description="Helical" evidence="1">
    <location>
        <begin position="20"/>
        <end position="38"/>
    </location>
</feature>
<comment type="caution">
    <text evidence="2">The sequence shown here is derived from an EMBL/GenBank/DDBJ whole genome shotgun (WGS) entry which is preliminary data.</text>
</comment>
<evidence type="ECO:0000313" key="2">
    <source>
        <dbReference type="EMBL" id="OFE42842.1"/>
    </source>
</evidence>
<dbReference type="Proteomes" id="UP000186931">
    <property type="component" value="Unassembled WGS sequence"/>
</dbReference>
<accession>A0A1E8DZK0</accession>
<reference evidence="2 3" key="1">
    <citation type="submission" date="2016-10" db="EMBL/GenBank/DDBJ databases">
        <title>Genome of airborne Acinetobacter sp. 5-2Ac02 in the hospital environment: Species near to Acinetobacter towneri.</title>
        <authorList>
            <person name="Barbosa B."/>
            <person name="Fernandez-Garcia L."/>
            <person name="Gato E."/>
            <person name="Leao R."/>
            <person name="Albano R."/>
            <person name="Fernandez B."/>
            <person name="Fernandez-Cuenca F."/>
            <person name="Marques E."/>
            <person name="Tomas M."/>
        </authorList>
    </citation>
    <scope>NUCLEOTIDE SEQUENCE [LARGE SCALE GENOMIC DNA]</scope>
    <source>
        <strain evidence="2 3">5-2Ac02</strain>
    </source>
</reference>
<protein>
    <submittedName>
        <fullName evidence="2">Uncharacterized protein</fullName>
    </submittedName>
</protein>
<dbReference type="STRING" id="202956.BJN41_12070"/>
<organism evidence="2 3">
    <name type="scientific">Acinetobacter towneri</name>
    <dbReference type="NCBI Taxonomy" id="202956"/>
    <lineage>
        <taxon>Bacteria</taxon>
        <taxon>Pseudomonadati</taxon>
        <taxon>Pseudomonadota</taxon>
        <taxon>Gammaproteobacteria</taxon>
        <taxon>Moraxellales</taxon>
        <taxon>Moraxellaceae</taxon>
        <taxon>Acinetobacter</taxon>
    </lineage>
</organism>
<keyword evidence="1" id="KW-0472">Membrane</keyword>
<keyword evidence="1" id="KW-0812">Transmembrane</keyword>
<dbReference type="EMBL" id="MKQS01000023">
    <property type="protein sequence ID" value="OFE42842.1"/>
    <property type="molecule type" value="Genomic_DNA"/>
</dbReference>